<organism evidence="4 5">
    <name type="scientific">Somion occarium</name>
    <dbReference type="NCBI Taxonomy" id="3059160"/>
    <lineage>
        <taxon>Eukaryota</taxon>
        <taxon>Fungi</taxon>
        <taxon>Dikarya</taxon>
        <taxon>Basidiomycota</taxon>
        <taxon>Agaricomycotina</taxon>
        <taxon>Agaricomycetes</taxon>
        <taxon>Polyporales</taxon>
        <taxon>Cerrenaceae</taxon>
        <taxon>Somion</taxon>
    </lineage>
</organism>
<dbReference type="InterPro" id="IPR040079">
    <property type="entry name" value="Glutathione_S-Trfase"/>
</dbReference>
<accession>A0ABP1DS66</accession>
<evidence type="ECO:0000259" key="2">
    <source>
        <dbReference type="PROSITE" id="PS50404"/>
    </source>
</evidence>
<feature type="domain" description="GST C-terminal" evidence="3">
    <location>
        <begin position="202"/>
        <end position="335"/>
    </location>
</feature>
<name>A0ABP1DS66_9APHY</name>
<dbReference type="Pfam" id="PF02798">
    <property type="entry name" value="GST_N"/>
    <property type="match status" value="1"/>
</dbReference>
<dbReference type="SUPFAM" id="SSF47616">
    <property type="entry name" value="GST C-terminal domain-like"/>
    <property type="match status" value="1"/>
</dbReference>
<dbReference type="PROSITE" id="PS50405">
    <property type="entry name" value="GST_CTER"/>
    <property type="match status" value="1"/>
</dbReference>
<dbReference type="SFLD" id="SFLDG00358">
    <property type="entry name" value="Main_(cytGST)"/>
    <property type="match status" value="1"/>
</dbReference>
<dbReference type="SFLD" id="SFLDG01151">
    <property type="entry name" value="Main.2:_Nu-like"/>
    <property type="match status" value="1"/>
</dbReference>
<dbReference type="CDD" id="cd03048">
    <property type="entry name" value="GST_N_Ure2p_like"/>
    <property type="match status" value="1"/>
</dbReference>
<evidence type="ECO:0000259" key="3">
    <source>
        <dbReference type="PROSITE" id="PS50405"/>
    </source>
</evidence>
<dbReference type="InterPro" id="IPR036249">
    <property type="entry name" value="Thioredoxin-like_sf"/>
</dbReference>
<dbReference type="InterPro" id="IPR036282">
    <property type="entry name" value="Glutathione-S-Trfase_C_sf"/>
</dbReference>
<keyword evidence="5" id="KW-1185">Reference proteome</keyword>
<evidence type="ECO:0000313" key="5">
    <source>
        <dbReference type="Proteomes" id="UP001497453"/>
    </source>
</evidence>
<sequence length="335" mass="37319">MSYKPVLPIGQKEKNTLINAPASPYVEGYLETIGLFPAQLHVPLQEAGNSIVSDCLGCAIGWGSARLSATLGSYVGDSGRGAQQKSLQGSTIKASHETDMSSLFSLSMSHGKQFTLYTHVGGPNGWKVASVLEELGLTYESTYLNFQSAEQKSPEHLRLNPNGRIPTIIDHGNNDFVLWESDAILLYLGEKYDTRKRLTVTDESEKHQMLQWLFFQASGQGPYFGQAAWFIRSNPEKIPSVINRYTKEITRIFGVLESVLVKQEWLVGGKMTIADMSFVMFNHFTLVHLVPTGHLGDFDFWKDFPATAAWHARLTAIPSIKKVIDQRACMLQKES</sequence>
<protein>
    <recommendedName>
        <fullName evidence="6">Glutathione S-transferase</fullName>
    </recommendedName>
</protein>
<dbReference type="PANTHER" id="PTHR44051">
    <property type="entry name" value="GLUTATHIONE S-TRANSFERASE-RELATED"/>
    <property type="match status" value="1"/>
</dbReference>
<dbReference type="PANTHER" id="PTHR44051:SF3">
    <property type="entry name" value="TRANSCRIPTIONAL REGULATOR URE2"/>
    <property type="match status" value="1"/>
</dbReference>
<evidence type="ECO:0008006" key="6">
    <source>
        <dbReference type="Google" id="ProtNLM"/>
    </source>
</evidence>
<evidence type="ECO:0000256" key="1">
    <source>
        <dbReference type="ARBA" id="ARBA00007409"/>
    </source>
</evidence>
<comment type="similarity">
    <text evidence="1">Belongs to the GST superfamily.</text>
</comment>
<dbReference type="SFLD" id="SFLDS00019">
    <property type="entry name" value="Glutathione_Transferase_(cytos"/>
    <property type="match status" value="1"/>
</dbReference>
<feature type="domain" description="GST N-terminal" evidence="2">
    <location>
        <begin position="112"/>
        <end position="196"/>
    </location>
</feature>
<dbReference type="Pfam" id="PF14497">
    <property type="entry name" value="GST_C_3"/>
    <property type="match status" value="1"/>
</dbReference>
<gene>
    <name evidence="4" type="ORF">GFSPODELE1_LOCUS7912</name>
</gene>
<evidence type="ECO:0000313" key="4">
    <source>
        <dbReference type="EMBL" id="CAL1710605.1"/>
    </source>
</evidence>
<dbReference type="SUPFAM" id="SSF52833">
    <property type="entry name" value="Thioredoxin-like"/>
    <property type="match status" value="1"/>
</dbReference>
<dbReference type="InterPro" id="IPR004046">
    <property type="entry name" value="GST_C"/>
</dbReference>
<proteinExistence type="inferred from homology"/>
<dbReference type="PROSITE" id="PS50404">
    <property type="entry name" value="GST_NTER"/>
    <property type="match status" value="1"/>
</dbReference>
<dbReference type="InterPro" id="IPR010987">
    <property type="entry name" value="Glutathione-S-Trfase_C-like"/>
</dbReference>
<dbReference type="Gene3D" id="1.20.1050.130">
    <property type="match status" value="1"/>
</dbReference>
<dbReference type="Proteomes" id="UP001497453">
    <property type="component" value="Chromosome 6"/>
</dbReference>
<dbReference type="EMBL" id="OZ037949">
    <property type="protein sequence ID" value="CAL1710605.1"/>
    <property type="molecule type" value="Genomic_DNA"/>
</dbReference>
<dbReference type="InterPro" id="IPR004045">
    <property type="entry name" value="Glutathione_S-Trfase_N"/>
</dbReference>
<reference evidence="5" key="1">
    <citation type="submission" date="2024-04" db="EMBL/GenBank/DDBJ databases">
        <authorList>
            <person name="Shaw F."/>
            <person name="Minotto A."/>
        </authorList>
    </citation>
    <scope>NUCLEOTIDE SEQUENCE [LARGE SCALE GENOMIC DNA]</scope>
</reference>